<accession>A0A7I7M3Z2</accession>
<dbReference type="EMBL" id="AP022574">
    <property type="protein sequence ID" value="BBX66710.1"/>
    <property type="molecule type" value="Genomic_DNA"/>
</dbReference>
<dbReference type="PROSITE" id="PS00041">
    <property type="entry name" value="HTH_ARAC_FAMILY_1"/>
    <property type="match status" value="1"/>
</dbReference>
<evidence type="ECO:0000256" key="3">
    <source>
        <dbReference type="ARBA" id="ARBA00023163"/>
    </source>
</evidence>
<dbReference type="InterPro" id="IPR052158">
    <property type="entry name" value="INH-QAR"/>
</dbReference>
<dbReference type="InterPro" id="IPR018062">
    <property type="entry name" value="HTH_AraC-typ_CS"/>
</dbReference>
<dbReference type="SMART" id="SM00342">
    <property type="entry name" value="HTH_ARAC"/>
    <property type="match status" value="1"/>
</dbReference>
<dbReference type="PROSITE" id="PS01124">
    <property type="entry name" value="HTH_ARAC_FAMILY_2"/>
    <property type="match status" value="1"/>
</dbReference>
<dbReference type="SUPFAM" id="SSF52317">
    <property type="entry name" value="Class I glutamine amidotransferase-like"/>
    <property type="match status" value="1"/>
</dbReference>
<sequence>MLPTPVLICGVHGLDAIAADAETEHMTRQVLILGFEGVQALNMVGPFEVFTGASLYAHAQGADGYDVRVVSAHGAPVSTGTGLTLVADPLPDPAVPVDTVVLPGGFGTETARKDPELIDWIAAVAPHARRVVSVCTGAVLAAQAGLLDGCVATTHWAFAPQMASEFPAITVDPDPIFVRSSSTVWTAAGVTAGIDLALALVEDDHGTEAAQTVARYLVMYLRRPGGQTQFAAPVWMPRARRTPIRDVQETIEAAPGGAHSIAELARRAAMSPRHFTRVFTEEVGEAPGAYVERVRVEAARRQLEETDDPVTVIAARCGFGSSETLRRNFVRRLGVSPDQYRKTFA</sequence>
<proteinExistence type="predicted"/>
<dbReference type="CDD" id="cd03137">
    <property type="entry name" value="GATase1_AraC_1"/>
    <property type="match status" value="1"/>
</dbReference>
<dbReference type="Gene3D" id="1.10.10.60">
    <property type="entry name" value="Homeodomain-like"/>
    <property type="match status" value="2"/>
</dbReference>
<keyword evidence="2" id="KW-0238">DNA-binding</keyword>
<evidence type="ECO:0000256" key="1">
    <source>
        <dbReference type="ARBA" id="ARBA00023015"/>
    </source>
</evidence>
<reference evidence="5 6" key="1">
    <citation type="journal article" date="2019" name="Emerg. Microbes Infect.">
        <title>Comprehensive subspecies identification of 175 nontuberculous mycobacteria species based on 7547 genomic profiles.</title>
        <authorList>
            <person name="Matsumoto Y."/>
            <person name="Kinjo T."/>
            <person name="Motooka D."/>
            <person name="Nabeya D."/>
            <person name="Jung N."/>
            <person name="Uechi K."/>
            <person name="Horii T."/>
            <person name="Iida T."/>
            <person name="Fujita J."/>
            <person name="Nakamura S."/>
        </authorList>
    </citation>
    <scope>NUCLEOTIDE SEQUENCE [LARGE SCALE GENOMIC DNA]</scope>
    <source>
        <strain evidence="5 6">JCM 13323</strain>
    </source>
</reference>
<feature type="domain" description="HTH araC/xylS-type" evidence="4">
    <location>
        <begin position="245"/>
        <end position="343"/>
    </location>
</feature>
<dbReference type="InterPro" id="IPR002818">
    <property type="entry name" value="DJ-1/PfpI"/>
</dbReference>
<name>A0A7I7M3Z2_9MYCO</name>
<evidence type="ECO:0000313" key="5">
    <source>
        <dbReference type="EMBL" id="BBX66710.1"/>
    </source>
</evidence>
<protein>
    <submittedName>
        <fullName evidence="5">AraC family transcriptional regulator</fullName>
    </submittedName>
</protein>
<dbReference type="GO" id="GO:0003700">
    <property type="term" value="F:DNA-binding transcription factor activity"/>
    <property type="evidence" value="ECO:0007669"/>
    <property type="project" value="InterPro"/>
</dbReference>
<dbReference type="PANTHER" id="PTHR43130:SF3">
    <property type="entry name" value="HTH-TYPE TRANSCRIPTIONAL REGULATOR RV1931C"/>
    <property type="match status" value="1"/>
</dbReference>
<dbReference type="Proteomes" id="UP000466514">
    <property type="component" value="Chromosome"/>
</dbReference>
<dbReference type="InterPro" id="IPR009057">
    <property type="entry name" value="Homeodomain-like_sf"/>
</dbReference>
<evidence type="ECO:0000256" key="2">
    <source>
        <dbReference type="ARBA" id="ARBA00023125"/>
    </source>
</evidence>
<organism evidence="5 6">
    <name type="scientific">Mycolicibacterium psychrotolerans</name>
    <dbReference type="NCBI Taxonomy" id="216929"/>
    <lineage>
        <taxon>Bacteria</taxon>
        <taxon>Bacillati</taxon>
        <taxon>Actinomycetota</taxon>
        <taxon>Actinomycetes</taxon>
        <taxon>Mycobacteriales</taxon>
        <taxon>Mycobacteriaceae</taxon>
        <taxon>Mycolicibacterium</taxon>
    </lineage>
</organism>
<evidence type="ECO:0000313" key="6">
    <source>
        <dbReference type="Proteomes" id="UP000466514"/>
    </source>
</evidence>
<dbReference type="PANTHER" id="PTHR43130">
    <property type="entry name" value="ARAC-FAMILY TRANSCRIPTIONAL REGULATOR"/>
    <property type="match status" value="1"/>
</dbReference>
<keyword evidence="1" id="KW-0805">Transcription regulation</keyword>
<dbReference type="KEGG" id="mpsc:MPSYJ_01710"/>
<dbReference type="Pfam" id="PF01965">
    <property type="entry name" value="DJ-1_PfpI"/>
    <property type="match status" value="1"/>
</dbReference>
<dbReference type="InterPro" id="IPR018060">
    <property type="entry name" value="HTH_AraC"/>
</dbReference>
<dbReference type="Pfam" id="PF12833">
    <property type="entry name" value="HTH_18"/>
    <property type="match status" value="1"/>
</dbReference>
<dbReference type="SUPFAM" id="SSF46689">
    <property type="entry name" value="Homeodomain-like"/>
    <property type="match status" value="2"/>
</dbReference>
<dbReference type="GO" id="GO:0043565">
    <property type="term" value="F:sequence-specific DNA binding"/>
    <property type="evidence" value="ECO:0007669"/>
    <property type="project" value="InterPro"/>
</dbReference>
<dbReference type="AlphaFoldDB" id="A0A7I7M3Z2"/>
<keyword evidence="3" id="KW-0804">Transcription</keyword>
<dbReference type="Gene3D" id="3.40.50.880">
    <property type="match status" value="1"/>
</dbReference>
<dbReference type="InterPro" id="IPR029062">
    <property type="entry name" value="Class_I_gatase-like"/>
</dbReference>
<keyword evidence="6" id="KW-1185">Reference proteome</keyword>
<evidence type="ECO:0000259" key="4">
    <source>
        <dbReference type="PROSITE" id="PS01124"/>
    </source>
</evidence>
<gene>
    <name evidence="5" type="ORF">MPSYJ_01710</name>
</gene>